<reference evidence="2" key="1">
    <citation type="journal article" date="2019" name="Int. J. Syst. Evol. Microbiol.">
        <title>The Global Catalogue of Microorganisms (GCM) 10K type strain sequencing project: providing services to taxonomists for standard genome sequencing and annotation.</title>
        <authorList>
            <consortium name="The Broad Institute Genomics Platform"/>
            <consortium name="The Broad Institute Genome Sequencing Center for Infectious Disease"/>
            <person name="Wu L."/>
            <person name="Ma J."/>
        </authorList>
    </citation>
    <scope>NUCLEOTIDE SEQUENCE [LARGE SCALE GENOMIC DNA]</scope>
    <source>
        <strain evidence="2">CGMCC 1.12851</strain>
    </source>
</reference>
<gene>
    <name evidence="1" type="ORF">GCM10010833_34150</name>
</gene>
<evidence type="ECO:0000313" key="2">
    <source>
        <dbReference type="Proteomes" id="UP000614261"/>
    </source>
</evidence>
<protein>
    <submittedName>
        <fullName evidence="1">Uncharacterized protein</fullName>
    </submittedName>
</protein>
<proteinExistence type="predicted"/>
<accession>A0ABQ1JW30</accession>
<dbReference type="EMBL" id="BMGD01000009">
    <property type="protein sequence ID" value="GGB76097.1"/>
    <property type="molecule type" value="Genomic_DNA"/>
</dbReference>
<evidence type="ECO:0000313" key="1">
    <source>
        <dbReference type="EMBL" id="GGB76097.1"/>
    </source>
</evidence>
<keyword evidence="2" id="KW-1185">Reference proteome</keyword>
<dbReference type="Proteomes" id="UP000614261">
    <property type="component" value="Unassembled WGS sequence"/>
</dbReference>
<sequence length="98" mass="10438">MCVTSSTGRYQLQVVTSDASSLPEGLNFEVTVNDGMTTPAALSAGGNRQLTFEGRVDPQYACAGNANVTVALRFHQSTLQKAVAGQYLKNLQFTVLPL</sequence>
<name>A0ABQ1JW30_9SPHN</name>
<organism evidence="1 2">
    <name type="scientific">Blastomonas aquatica</name>
    <dbReference type="NCBI Taxonomy" id="1510276"/>
    <lineage>
        <taxon>Bacteria</taxon>
        <taxon>Pseudomonadati</taxon>
        <taxon>Pseudomonadota</taxon>
        <taxon>Alphaproteobacteria</taxon>
        <taxon>Sphingomonadales</taxon>
        <taxon>Sphingomonadaceae</taxon>
        <taxon>Blastomonas</taxon>
    </lineage>
</organism>
<comment type="caution">
    <text evidence="1">The sequence shown here is derived from an EMBL/GenBank/DDBJ whole genome shotgun (WGS) entry which is preliminary data.</text>
</comment>